<dbReference type="RefSeq" id="WP_117580611.1">
    <property type="nucleotide sequence ID" value="NZ_QUSL01000004.1"/>
</dbReference>
<gene>
    <name evidence="1" type="ORF">DXB93_03995</name>
</gene>
<comment type="caution">
    <text evidence="1">The sequence shown here is derived from an EMBL/GenBank/DDBJ whole genome shotgun (WGS) entry which is preliminary data.</text>
</comment>
<dbReference type="AlphaFoldDB" id="A0A3E3EHJ3"/>
<proteinExistence type="predicted"/>
<name>A0A3E3EHJ3_9FIRM</name>
<sequence>MIKENALKYLGYLDNQVDSNTEILLNECLKELEQVTPKFMYQIYTLTHHPLTIKELNLTINYPDLIDLFDSCDRIVIIACTLGLQLDQQLRYYSKINLTKMTVMDALASSYIEIKCDEYEAKQNFGKRTFRFCPGYGNVPLELNKNLANALNCSKHIGLTVQESNLLLPRKSMIGLIGLGDEKLTKHCFSCVNKENCMYRKRGQRCYKKD</sequence>
<accession>A0A3E3EHJ3</accession>
<dbReference type="GO" id="GO:0008705">
    <property type="term" value="F:methionine synthase activity"/>
    <property type="evidence" value="ECO:0007669"/>
    <property type="project" value="InterPro"/>
</dbReference>
<organism evidence="1 2">
    <name type="scientific">Thomasclavelia ramosa</name>
    <dbReference type="NCBI Taxonomy" id="1547"/>
    <lineage>
        <taxon>Bacteria</taxon>
        <taxon>Bacillati</taxon>
        <taxon>Bacillota</taxon>
        <taxon>Erysipelotrichia</taxon>
        <taxon>Erysipelotrichales</taxon>
        <taxon>Coprobacillaceae</taxon>
        <taxon>Thomasclavelia</taxon>
    </lineage>
</organism>
<dbReference type="InterPro" id="IPR037010">
    <property type="entry name" value="VitB12-dep_Met_synth_activ_sf"/>
</dbReference>
<dbReference type="Proteomes" id="UP000261032">
    <property type="component" value="Unassembled WGS sequence"/>
</dbReference>
<evidence type="ECO:0000313" key="1">
    <source>
        <dbReference type="EMBL" id="RGD86681.1"/>
    </source>
</evidence>
<dbReference type="EMBL" id="QUSL01000004">
    <property type="protein sequence ID" value="RGD86681.1"/>
    <property type="molecule type" value="Genomic_DNA"/>
</dbReference>
<evidence type="ECO:0000313" key="2">
    <source>
        <dbReference type="Proteomes" id="UP000261032"/>
    </source>
</evidence>
<dbReference type="Gene3D" id="3.40.109.40">
    <property type="match status" value="1"/>
</dbReference>
<dbReference type="SUPFAM" id="SSF56507">
    <property type="entry name" value="Methionine synthase activation domain-like"/>
    <property type="match status" value="1"/>
</dbReference>
<protein>
    <submittedName>
        <fullName evidence="1">Vitamin B12 dependent methionine synthase</fullName>
    </submittedName>
</protein>
<reference evidence="1 2" key="1">
    <citation type="submission" date="2018-08" db="EMBL/GenBank/DDBJ databases">
        <title>A genome reference for cultivated species of the human gut microbiota.</title>
        <authorList>
            <person name="Zou Y."/>
            <person name="Xue W."/>
            <person name="Luo G."/>
        </authorList>
    </citation>
    <scope>NUCLEOTIDE SEQUENCE [LARGE SCALE GENOMIC DNA]</scope>
    <source>
        <strain evidence="1 2">OM06-4</strain>
    </source>
</reference>